<gene>
    <name evidence="3" type="ORF">DDY73_11285</name>
</gene>
<dbReference type="EMBL" id="DNWC01000145">
    <property type="protein sequence ID" value="HBJ09573.1"/>
    <property type="molecule type" value="Genomic_DNA"/>
</dbReference>
<dbReference type="PANTHER" id="PTHR40111:SF1">
    <property type="entry name" value="CEPHALOSPORIN-C DEACETYLASE"/>
    <property type="match status" value="1"/>
</dbReference>
<protein>
    <submittedName>
        <fullName evidence="3">Acetylxylan esterase</fullName>
    </submittedName>
</protein>
<sequence>MKKLLFFITTLFLCVTNLFAQVSIYKTYVNIRMVPDHADWIYQPGENPQISVSVEKSQTPLSNVTLSYELGPEMLAPEKTGTLLLKDGVGTLKMGTMKEPGFRTCKVTVLIDGVTYSNWITVAFAPDKVKPTVPYPDDFVAFWNEQKEKSDKLPLDANMVLLQEKCTSKVNVYQVSYNYGTNGARFYGILCIPKAEGKYPAIYYVPGAGVRSYNGAITEAEKGFITLQVGIHGIPVNLTGPIYNSLRAGALQDYNVYNLDNKNTYYYNKVYMGCKRGVDLIYSLPEFDGEHLATYGGSQGGALSIIVASLDPRVKCVVSFYPALSDMTGYLYGRAGGWPHMLKNGKSSVHNTPEKLNTISYYDVVNFARNLKTPIFFSCGYNDRVCPPSSTFSVYNSITSPKELMVVPETAHWTFPDQQKRGFDFVLKQFNMK</sequence>
<dbReference type="Proteomes" id="UP000262954">
    <property type="component" value="Unassembled WGS sequence"/>
</dbReference>
<reference evidence="3 4" key="1">
    <citation type="journal article" date="2018" name="Nat. Biotechnol.">
        <title>A standardized bacterial taxonomy based on genome phylogeny substantially revises the tree of life.</title>
        <authorList>
            <person name="Parks D.H."/>
            <person name="Chuvochina M."/>
            <person name="Waite D.W."/>
            <person name="Rinke C."/>
            <person name="Skarshewski A."/>
            <person name="Chaumeil P.A."/>
            <person name="Hugenholtz P."/>
        </authorList>
    </citation>
    <scope>NUCLEOTIDE SEQUENCE [LARGE SCALE GENOMIC DNA]</scope>
    <source>
        <strain evidence="3">UBA11482</strain>
    </source>
</reference>
<feature type="active site" description="Charge relay system" evidence="1">
    <location>
        <position position="298"/>
    </location>
</feature>
<dbReference type="GO" id="GO:0052689">
    <property type="term" value="F:carboxylic ester hydrolase activity"/>
    <property type="evidence" value="ECO:0007669"/>
    <property type="project" value="TreeGrafter"/>
</dbReference>
<dbReference type="Pfam" id="PF05448">
    <property type="entry name" value="AXE1"/>
    <property type="match status" value="1"/>
</dbReference>
<evidence type="ECO:0000313" key="4">
    <source>
        <dbReference type="Proteomes" id="UP000262954"/>
    </source>
</evidence>
<evidence type="ECO:0000256" key="1">
    <source>
        <dbReference type="PIRSR" id="PIRSR639069-1"/>
    </source>
</evidence>
<accession>A0A316R3K9</accession>
<dbReference type="RefSeq" id="WP_022389746.1">
    <property type="nucleotide sequence ID" value="NZ_CAUAJF010000062.1"/>
</dbReference>
<feature type="domain" description="Acetyl xylan esterase" evidence="2">
    <location>
        <begin position="130"/>
        <end position="420"/>
    </location>
</feature>
<feature type="active site" description="Charge relay system" evidence="1">
    <location>
        <position position="383"/>
    </location>
</feature>
<name>A0A316R3K9_9BACT</name>
<dbReference type="InterPro" id="IPR008391">
    <property type="entry name" value="AXE1_dom"/>
</dbReference>
<evidence type="ECO:0000259" key="2">
    <source>
        <dbReference type="Pfam" id="PF05448"/>
    </source>
</evidence>
<dbReference type="InterPro" id="IPR039069">
    <property type="entry name" value="CE7"/>
</dbReference>
<dbReference type="Gene3D" id="3.40.50.1820">
    <property type="entry name" value="alpha/beta hydrolase"/>
    <property type="match status" value="1"/>
</dbReference>
<evidence type="ECO:0000313" key="3">
    <source>
        <dbReference type="EMBL" id="HBJ09573.1"/>
    </source>
</evidence>
<dbReference type="GO" id="GO:0005976">
    <property type="term" value="P:polysaccharide metabolic process"/>
    <property type="evidence" value="ECO:0007669"/>
    <property type="project" value="TreeGrafter"/>
</dbReference>
<dbReference type="PANTHER" id="PTHR40111">
    <property type="entry name" value="CEPHALOSPORIN-C DEACETYLASE"/>
    <property type="match status" value="1"/>
</dbReference>
<dbReference type="SUPFAM" id="SSF53474">
    <property type="entry name" value="alpha/beta-Hydrolases"/>
    <property type="match status" value="1"/>
</dbReference>
<feature type="active site" description="Charge relay system" evidence="1">
    <location>
        <position position="412"/>
    </location>
</feature>
<comment type="caution">
    <text evidence="3">The sequence shown here is derived from an EMBL/GenBank/DDBJ whole genome shotgun (WGS) entry which is preliminary data.</text>
</comment>
<dbReference type="InterPro" id="IPR029058">
    <property type="entry name" value="AB_hydrolase_fold"/>
</dbReference>
<dbReference type="AlphaFoldDB" id="A0A316R3K9"/>
<organism evidence="3 4">
    <name type="scientific">Coprobacter fastidiosus</name>
    <dbReference type="NCBI Taxonomy" id="1099853"/>
    <lineage>
        <taxon>Bacteria</taxon>
        <taxon>Pseudomonadati</taxon>
        <taxon>Bacteroidota</taxon>
        <taxon>Bacteroidia</taxon>
        <taxon>Bacteroidales</taxon>
        <taxon>Barnesiellaceae</taxon>
        <taxon>Coprobacter</taxon>
    </lineage>
</organism>
<proteinExistence type="predicted"/>